<name>A0A6M3LCK3_9ZZZZ</name>
<organism evidence="1">
    <name type="scientific">viral metagenome</name>
    <dbReference type="NCBI Taxonomy" id="1070528"/>
    <lineage>
        <taxon>unclassified sequences</taxon>
        <taxon>metagenomes</taxon>
        <taxon>organismal metagenomes</taxon>
    </lineage>
</organism>
<accession>A0A6M3LCK3</accession>
<protein>
    <submittedName>
        <fullName evidence="1">Uncharacterized protein</fullName>
    </submittedName>
</protein>
<gene>
    <name evidence="1" type="ORF">MM415B04483_0010</name>
</gene>
<dbReference type="AlphaFoldDB" id="A0A6M3LCK3"/>
<dbReference type="EMBL" id="MT143094">
    <property type="protein sequence ID" value="QJA92766.1"/>
    <property type="molecule type" value="Genomic_DNA"/>
</dbReference>
<proteinExistence type="predicted"/>
<reference evidence="1" key="1">
    <citation type="submission" date="2020-03" db="EMBL/GenBank/DDBJ databases">
        <title>The deep terrestrial virosphere.</title>
        <authorList>
            <person name="Holmfeldt K."/>
            <person name="Nilsson E."/>
            <person name="Simone D."/>
            <person name="Lopez-Fernandez M."/>
            <person name="Wu X."/>
            <person name="de Brujin I."/>
            <person name="Lundin D."/>
            <person name="Andersson A."/>
            <person name="Bertilsson S."/>
            <person name="Dopson M."/>
        </authorList>
    </citation>
    <scope>NUCLEOTIDE SEQUENCE</scope>
    <source>
        <strain evidence="1">MM415B04483</strain>
    </source>
</reference>
<evidence type="ECO:0000313" key="1">
    <source>
        <dbReference type="EMBL" id="QJA92766.1"/>
    </source>
</evidence>
<sequence length="129" mass="15186">MVYGSVGVESHVVAFFRFVEPDGNRRRDWLDRELTTWHNSVDRWKVEDPDEWEWGLIRPEASLRIWKLMQQWRDGMGGYAFLPYEGGLLDQPAWLLHDMATISERQAILDEDVFRQPSEDTEPPPILGE</sequence>